<sequence>MHAITKLATFFIAMAATARGGSVMGERSAAQLASAINFPDLARAELGRGFSHVDHDGVYRSYHATEGRVVDAARLSRAQLDAYLAALEGAVAAGQYDAAQLAADRVHFAAVDPAAVPDAQLLHPADDVVPAAKLASKVKQLREQDAAAAAGSINGLASRQYDFCAVHNYCSGPRECAYPCYCNGVICE</sequence>
<reference evidence="2 3" key="1">
    <citation type="submission" date="2023-01" db="EMBL/GenBank/DDBJ databases">
        <title>Analysis of 21 Apiospora genomes using comparative genomics revels a genus with tremendous synthesis potential of carbohydrate active enzymes and secondary metabolites.</title>
        <authorList>
            <person name="Sorensen T."/>
        </authorList>
    </citation>
    <scope>NUCLEOTIDE SEQUENCE [LARGE SCALE GENOMIC DNA]</scope>
    <source>
        <strain evidence="2 3">CBS 117206</strain>
    </source>
</reference>
<accession>A0AAW0QUB2</accession>
<name>A0AAW0QUB2_9PEZI</name>
<proteinExistence type="predicted"/>
<gene>
    <name evidence="2" type="ORF">PG999_007700</name>
</gene>
<feature type="signal peptide" evidence="1">
    <location>
        <begin position="1"/>
        <end position="20"/>
    </location>
</feature>
<feature type="chain" id="PRO_5043620481" evidence="1">
    <location>
        <begin position="21"/>
        <end position="188"/>
    </location>
</feature>
<organism evidence="2 3">
    <name type="scientific">Apiospora kogelbergensis</name>
    <dbReference type="NCBI Taxonomy" id="1337665"/>
    <lineage>
        <taxon>Eukaryota</taxon>
        <taxon>Fungi</taxon>
        <taxon>Dikarya</taxon>
        <taxon>Ascomycota</taxon>
        <taxon>Pezizomycotina</taxon>
        <taxon>Sordariomycetes</taxon>
        <taxon>Xylariomycetidae</taxon>
        <taxon>Amphisphaeriales</taxon>
        <taxon>Apiosporaceae</taxon>
        <taxon>Apiospora</taxon>
    </lineage>
</organism>
<evidence type="ECO:0000313" key="3">
    <source>
        <dbReference type="Proteomes" id="UP001392437"/>
    </source>
</evidence>
<dbReference type="EMBL" id="JAQQWP010000007">
    <property type="protein sequence ID" value="KAK8109563.1"/>
    <property type="molecule type" value="Genomic_DNA"/>
</dbReference>
<protein>
    <submittedName>
        <fullName evidence="2">Uncharacterized protein</fullName>
    </submittedName>
</protein>
<keyword evidence="3" id="KW-1185">Reference proteome</keyword>
<evidence type="ECO:0000313" key="2">
    <source>
        <dbReference type="EMBL" id="KAK8109563.1"/>
    </source>
</evidence>
<dbReference type="Proteomes" id="UP001392437">
    <property type="component" value="Unassembled WGS sequence"/>
</dbReference>
<keyword evidence="1" id="KW-0732">Signal</keyword>
<dbReference type="AlphaFoldDB" id="A0AAW0QUB2"/>
<evidence type="ECO:0000256" key="1">
    <source>
        <dbReference type="SAM" id="SignalP"/>
    </source>
</evidence>
<comment type="caution">
    <text evidence="2">The sequence shown here is derived from an EMBL/GenBank/DDBJ whole genome shotgun (WGS) entry which is preliminary data.</text>
</comment>